<proteinExistence type="inferred from homology"/>
<name>A0ABR9CT77_9HYPH</name>
<keyword evidence="3" id="KW-0548">Nucleotidyltransferase</keyword>
<sequence>MRLPIEYFNCAVEHIAAHGDTDIFPYPLELKFLQNRKAEIAEKLSLLDLNDYHPMSLVESLVPKSKFGFRAAHQPFAIDTVIYTALVLRIFDAVEEGRDPLDHNRAFSYRKKPGLHTDLFHEERTYRDWLELIKLEVFSDENSHVIRTDISDYYSRIYRHRLENILISLSGDSRTVKKIESFISDWRSRQSFGLPVGSNASRLLAEAALNDTDMGLISEGYNHTRYVDDMLIFVKKGQDPYAALGYLAKQLTENEGLSLNIQKTRILTWDEFISSSTTPGAEDDDSKEKFATEKLFWAAYGHDDYDKEALKELMLKDLCTELEELLNEPFWDMGRIRIVLHAMRLVKSEEVAKYVRSHLSELIPFAKDVCLLIEEFMTSNIKGFEDMNSEITDLLLSPRMRPLDCARAWFLELGVRKHISFDASQIRLLESLSGTLDLRQLHLLRWRAKDLNFFRSRKTRVHEIQPWAQPTFIFGASCLPKDEYSHWLRSIKSRIQFPLGQEFVEWCNTVQDTQPLG</sequence>
<dbReference type="InterPro" id="IPR051083">
    <property type="entry name" value="GrpII_Intron_Splice-Mob/Def"/>
</dbReference>
<keyword evidence="4" id="KW-1185">Reference proteome</keyword>
<dbReference type="InterPro" id="IPR000477">
    <property type="entry name" value="RT_dom"/>
</dbReference>
<feature type="domain" description="Reverse transcriptase" evidence="2">
    <location>
        <begin position="1"/>
        <end position="302"/>
    </location>
</feature>
<dbReference type="EMBL" id="JACYXI010000019">
    <property type="protein sequence ID" value="MBD8894050.1"/>
    <property type="molecule type" value="Genomic_DNA"/>
</dbReference>
<dbReference type="GO" id="GO:0003964">
    <property type="term" value="F:RNA-directed DNA polymerase activity"/>
    <property type="evidence" value="ECO:0007669"/>
    <property type="project" value="UniProtKB-KW"/>
</dbReference>
<dbReference type="Proteomes" id="UP000632063">
    <property type="component" value="Unassembled WGS sequence"/>
</dbReference>
<reference evidence="4" key="1">
    <citation type="submission" date="2020-09" db="EMBL/GenBank/DDBJ databases">
        <title>The genome sequence of strain Labrenzia suaedae 4C16A.</title>
        <authorList>
            <person name="Liu Y."/>
        </authorList>
    </citation>
    <scope>NUCLEOTIDE SEQUENCE [LARGE SCALE GENOMIC DNA]</scope>
    <source>
        <strain evidence="4">4C16A</strain>
    </source>
</reference>
<dbReference type="PROSITE" id="PS50878">
    <property type="entry name" value="RT_POL"/>
    <property type="match status" value="1"/>
</dbReference>
<organism evidence="3 4">
    <name type="scientific">Roseibium litorale</name>
    <dbReference type="NCBI Taxonomy" id="2803841"/>
    <lineage>
        <taxon>Bacteria</taxon>
        <taxon>Pseudomonadati</taxon>
        <taxon>Pseudomonadota</taxon>
        <taxon>Alphaproteobacteria</taxon>
        <taxon>Hyphomicrobiales</taxon>
        <taxon>Stappiaceae</taxon>
        <taxon>Roseibium</taxon>
    </lineage>
</organism>
<dbReference type="CDD" id="cd01646">
    <property type="entry name" value="RT_Bac_retron_I"/>
    <property type="match status" value="1"/>
</dbReference>
<comment type="similarity">
    <text evidence="1">Belongs to the bacterial reverse transcriptase family.</text>
</comment>
<protein>
    <submittedName>
        <fullName evidence="3">RNA-directed DNA polymerase</fullName>
    </submittedName>
</protein>
<dbReference type="PANTHER" id="PTHR34047:SF8">
    <property type="entry name" value="PROTEIN YKFC"/>
    <property type="match status" value="1"/>
</dbReference>
<accession>A0ABR9CT77</accession>
<evidence type="ECO:0000259" key="2">
    <source>
        <dbReference type="PROSITE" id="PS50878"/>
    </source>
</evidence>
<evidence type="ECO:0000313" key="3">
    <source>
        <dbReference type="EMBL" id="MBD8894050.1"/>
    </source>
</evidence>
<dbReference type="PANTHER" id="PTHR34047">
    <property type="entry name" value="NUCLEAR INTRON MATURASE 1, MITOCHONDRIAL-RELATED"/>
    <property type="match status" value="1"/>
</dbReference>
<dbReference type="RefSeq" id="WP_192150635.1">
    <property type="nucleotide sequence ID" value="NZ_JACYXI010000019.1"/>
</dbReference>
<keyword evidence="3" id="KW-0695">RNA-directed DNA polymerase</keyword>
<evidence type="ECO:0000313" key="4">
    <source>
        <dbReference type="Proteomes" id="UP000632063"/>
    </source>
</evidence>
<comment type="caution">
    <text evidence="3">The sequence shown here is derived from an EMBL/GenBank/DDBJ whole genome shotgun (WGS) entry which is preliminary data.</text>
</comment>
<dbReference type="Pfam" id="PF00078">
    <property type="entry name" value="RVT_1"/>
    <property type="match status" value="1"/>
</dbReference>
<evidence type="ECO:0000256" key="1">
    <source>
        <dbReference type="ARBA" id="ARBA00034120"/>
    </source>
</evidence>
<gene>
    <name evidence="3" type="ORF">IG616_21090</name>
</gene>
<reference evidence="3 4" key="2">
    <citation type="journal article" date="2021" name="Int. J. Syst. Evol. Microbiol.">
        <title>Roseibium litorale sp. nov., isolated from a tidal flat sediment and proposal for the reclassification of Labrenzia polysiphoniae as Roseibium polysiphoniae comb. nov.</title>
        <authorList>
            <person name="Liu Y."/>
            <person name="Pei T."/>
            <person name="Du J."/>
            <person name="Chao M."/>
            <person name="Deng M.R."/>
            <person name="Zhu H."/>
        </authorList>
    </citation>
    <scope>NUCLEOTIDE SEQUENCE [LARGE SCALE GENOMIC DNA]</scope>
    <source>
        <strain evidence="3 4">4C16A</strain>
    </source>
</reference>
<keyword evidence="3" id="KW-0808">Transferase</keyword>